<proteinExistence type="predicted"/>
<dbReference type="InterPro" id="IPR001845">
    <property type="entry name" value="HTH_ArsR_DNA-bd_dom"/>
</dbReference>
<dbReference type="InterPro" id="IPR036388">
    <property type="entry name" value="WH-like_DNA-bd_sf"/>
</dbReference>
<evidence type="ECO:0000313" key="3">
    <source>
        <dbReference type="Proteomes" id="UP000321484"/>
    </source>
</evidence>
<dbReference type="GO" id="GO:0003700">
    <property type="term" value="F:DNA-binding transcription factor activity"/>
    <property type="evidence" value="ECO:0007669"/>
    <property type="project" value="InterPro"/>
</dbReference>
<evidence type="ECO:0000313" key="2">
    <source>
        <dbReference type="EMBL" id="GEN78792.1"/>
    </source>
</evidence>
<dbReference type="AlphaFoldDB" id="A0A511YUC0"/>
<accession>A0A511YUC0</accession>
<dbReference type="RefSeq" id="WP_034247567.1">
    <property type="nucleotide sequence ID" value="NZ_BJYK01000001.1"/>
</dbReference>
<keyword evidence="3" id="KW-1185">Reference proteome</keyword>
<dbReference type="SMART" id="SM00418">
    <property type="entry name" value="HTH_ARSR"/>
    <property type="match status" value="1"/>
</dbReference>
<comment type="caution">
    <text evidence="2">The sequence shown here is derived from an EMBL/GenBank/DDBJ whole genome shotgun (WGS) entry which is preliminary data.</text>
</comment>
<dbReference type="InterPro" id="IPR011991">
    <property type="entry name" value="ArsR-like_HTH"/>
</dbReference>
<dbReference type="EMBL" id="BJYK01000001">
    <property type="protein sequence ID" value="GEN78792.1"/>
    <property type="molecule type" value="Genomic_DNA"/>
</dbReference>
<feature type="domain" description="HTH arsR-type" evidence="1">
    <location>
        <begin position="5"/>
        <end position="88"/>
    </location>
</feature>
<evidence type="ECO:0000259" key="1">
    <source>
        <dbReference type="SMART" id="SM00418"/>
    </source>
</evidence>
<dbReference type="InterPro" id="IPR036390">
    <property type="entry name" value="WH_DNA-bd_sf"/>
</dbReference>
<reference evidence="2 3" key="1">
    <citation type="submission" date="2019-07" db="EMBL/GenBank/DDBJ databases">
        <title>Whole genome shotgun sequence of Actinotalea fermentans NBRC 105374.</title>
        <authorList>
            <person name="Hosoyama A."/>
            <person name="Uohara A."/>
            <person name="Ohji S."/>
            <person name="Ichikawa N."/>
        </authorList>
    </citation>
    <scope>NUCLEOTIDE SEQUENCE [LARGE SCALE GENOMIC DNA]</scope>
    <source>
        <strain evidence="2 3">NBRC 105374</strain>
    </source>
</reference>
<dbReference type="CDD" id="cd00090">
    <property type="entry name" value="HTH_ARSR"/>
    <property type="match status" value="1"/>
</dbReference>
<dbReference type="Pfam" id="PF12840">
    <property type="entry name" value="HTH_20"/>
    <property type="match status" value="1"/>
</dbReference>
<organism evidence="2 3">
    <name type="scientific">Actinotalea fermentans</name>
    <dbReference type="NCBI Taxonomy" id="43671"/>
    <lineage>
        <taxon>Bacteria</taxon>
        <taxon>Bacillati</taxon>
        <taxon>Actinomycetota</taxon>
        <taxon>Actinomycetes</taxon>
        <taxon>Micrococcales</taxon>
        <taxon>Cellulomonadaceae</taxon>
        <taxon>Actinotalea</taxon>
    </lineage>
</organism>
<name>A0A511YUC0_9CELL</name>
<dbReference type="Proteomes" id="UP000321484">
    <property type="component" value="Unassembled WGS sequence"/>
</dbReference>
<gene>
    <name evidence="2" type="ORF">AFE02nite_05260</name>
</gene>
<dbReference type="Gene3D" id="1.10.10.10">
    <property type="entry name" value="Winged helix-like DNA-binding domain superfamily/Winged helix DNA-binding domain"/>
    <property type="match status" value="1"/>
</dbReference>
<dbReference type="SUPFAM" id="SSF46785">
    <property type="entry name" value="Winged helix' DNA-binding domain"/>
    <property type="match status" value="1"/>
</dbReference>
<protein>
    <submittedName>
        <fullName evidence="2">Transcriptional regulator</fullName>
    </submittedName>
</protein>
<sequence length="203" mass="21907">MSAGITGRTLASARRLAILRFLREAGEPALVTEVAQATGLHPNTAREHLDRLVASRFVESTAERRGTQGRPRLRYSIVRRRAAATADERFREAYLASAREGLDLPDQASPDGGAAGEVAGQLAALDLHLDDLGFAPEVAPADRAVHLHRCPYATLAHERTELLCEVHLDLARDVLAAEGGPVTAESLEPFVGPRHCVLHLDGF</sequence>